<name>A0A4Y2EY59_ARAVE</name>
<sequence length="100" mass="11022">MVWKTCCGFPWMHLSLRKARWINGSMLCPRGPCPPLHADCFCSLRGYLPAGQCIASYRSQCTYVIRISLRSGCSSHGSSTAQLKATGHETGVYMAPHPCE</sequence>
<reference evidence="1 2" key="1">
    <citation type="journal article" date="2019" name="Sci. Rep.">
        <title>Orb-weaving spider Araneus ventricosus genome elucidates the spidroin gene catalogue.</title>
        <authorList>
            <person name="Kono N."/>
            <person name="Nakamura H."/>
            <person name="Ohtoshi R."/>
            <person name="Moran D.A.P."/>
            <person name="Shinohara A."/>
            <person name="Yoshida Y."/>
            <person name="Fujiwara M."/>
            <person name="Mori M."/>
            <person name="Tomita M."/>
            <person name="Arakawa K."/>
        </authorList>
    </citation>
    <scope>NUCLEOTIDE SEQUENCE [LARGE SCALE GENOMIC DNA]</scope>
</reference>
<evidence type="ECO:0000313" key="2">
    <source>
        <dbReference type="Proteomes" id="UP000499080"/>
    </source>
</evidence>
<evidence type="ECO:0000313" key="1">
    <source>
        <dbReference type="EMBL" id="GBM33229.1"/>
    </source>
</evidence>
<proteinExistence type="predicted"/>
<dbReference type="AlphaFoldDB" id="A0A4Y2EY59"/>
<dbReference type="Proteomes" id="UP000499080">
    <property type="component" value="Unassembled WGS sequence"/>
</dbReference>
<gene>
    <name evidence="1" type="ORF">AVEN_91629_1</name>
</gene>
<accession>A0A4Y2EY59</accession>
<comment type="caution">
    <text evidence="1">The sequence shown here is derived from an EMBL/GenBank/DDBJ whole genome shotgun (WGS) entry which is preliminary data.</text>
</comment>
<dbReference type="EMBL" id="BGPR01000729">
    <property type="protein sequence ID" value="GBM33229.1"/>
    <property type="molecule type" value="Genomic_DNA"/>
</dbReference>
<protein>
    <submittedName>
        <fullName evidence="1">Uncharacterized protein</fullName>
    </submittedName>
</protein>
<organism evidence="1 2">
    <name type="scientific">Araneus ventricosus</name>
    <name type="common">Orbweaver spider</name>
    <name type="synonym">Epeira ventricosa</name>
    <dbReference type="NCBI Taxonomy" id="182803"/>
    <lineage>
        <taxon>Eukaryota</taxon>
        <taxon>Metazoa</taxon>
        <taxon>Ecdysozoa</taxon>
        <taxon>Arthropoda</taxon>
        <taxon>Chelicerata</taxon>
        <taxon>Arachnida</taxon>
        <taxon>Araneae</taxon>
        <taxon>Araneomorphae</taxon>
        <taxon>Entelegynae</taxon>
        <taxon>Araneoidea</taxon>
        <taxon>Araneidae</taxon>
        <taxon>Araneus</taxon>
    </lineage>
</organism>
<keyword evidence="2" id="KW-1185">Reference proteome</keyword>